<accession>A0ABS1V198</accession>
<gene>
    <name evidence="3" type="ORF">JMJ55_09095</name>
</gene>
<evidence type="ECO:0000256" key="2">
    <source>
        <dbReference type="SAM" id="SignalP"/>
    </source>
</evidence>
<sequence length="201" mass="20202">MLPRLPRLALLLLLAGCVTPDLPPQGYATLPNDAVQGAGDPTRAAIIGTAYAFGNPASLAGNPAAAARAVANYEYLATELPYGPRWRGFAGTIGPEFAAGLTELRGTLGIAPNAPAQPVVEALYAASRAFNAGDQAAAERSLSGPIFTRGGPATLQRLASLPAMPRVAAATAHAAQELDRQDRLGSPRGVGGGGGGGGGRP</sequence>
<feature type="signal peptide" evidence="2">
    <location>
        <begin position="1"/>
        <end position="20"/>
    </location>
</feature>
<dbReference type="Proteomes" id="UP000606490">
    <property type="component" value="Unassembled WGS sequence"/>
</dbReference>
<feature type="region of interest" description="Disordered" evidence="1">
    <location>
        <begin position="172"/>
        <end position="201"/>
    </location>
</feature>
<dbReference type="RefSeq" id="WP_202825212.1">
    <property type="nucleotide sequence ID" value="NZ_JAEUXJ010000003.1"/>
</dbReference>
<dbReference type="EMBL" id="JAEUXJ010000003">
    <property type="protein sequence ID" value="MBL6455477.1"/>
    <property type="molecule type" value="Genomic_DNA"/>
</dbReference>
<organism evidence="3 4">
    <name type="scientific">Belnapia mucosa</name>
    <dbReference type="NCBI Taxonomy" id="2804532"/>
    <lineage>
        <taxon>Bacteria</taxon>
        <taxon>Pseudomonadati</taxon>
        <taxon>Pseudomonadota</taxon>
        <taxon>Alphaproteobacteria</taxon>
        <taxon>Acetobacterales</taxon>
        <taxon>Roseomonadaceae</taxon>
        <taxon>Belnapia</taxon>
    </lineage>
</organism>
<proteinExistence type="predicted"/>
<name>A0ABS1V198_9PROT</name>
<keyword evidence="2" id="KW-0732">Signal</keyword>
<evidence type="ECO:0000313" key="3">
    <source>
        <dbReference type="EMBL" id="MBL6455477.1"/>
    </source>
</evidence>
<evidence type="ECO:0000256" key="1">
    <source>
        <dbReference type="SAM" id="MobiDB-lite"/>
    </source>
</evidence>
<comment type="caution">
    <text evidence="3">The sequence shown here is derived from an EMBL/GenBank/DDBJ whole genome shotgun (WGS) entry which is preliminary data.</text>
</comment>
<evidence type="ECO:0000313" key="4">
    <source>
        <dbReference type="Proteomes" id="UP000606490"/>
    </source>
</evidence>
<feature type="chain" id="PRO_5046581769" evidence="2">
    <location>
        <begin position="21"/>
        <end position="201"/>
    </location>
</feature>
<feature type="compositionally biased region" description="Gly residues" evidence="1">
    <location>
        <begin position="188"/>
        <end position="201"/>
    </location>
</feature>
<protein>
    <submittedName>
        <fullName evidence="3">Uncharacterized protein</fullName>
    </submittedName>
</protein>
<keyword evidence="4" id="KW-1185">Reference proteome</keyword>
<feature type="compositionally biased region" description="Basic and acidic residues" evidence="1">
    <location>
        <begin position="176"/>
        <end position="185"/>
    </location>
</feature>
<reference evidence="3 4" key="1">
    <citation type="submission" date="2021-01" db="EMBL/GenBank/DDBJ databases">
        <title>Belnapia mucosa sp. nov. and Belnapia arida sp. nov., isolated from the Tabernas Desert (Almeria, Spain).</title>
        <authorList>
            <person name="Molina-Menor E."/>
            <person name="Vidal-Verdu A."/>
            <person name="Calonge A."/>
            <person name="Satari L."/>
            <person name="Pereto Magraner J."/>
            <person name="Porcar Miralles M."/>
        </authorList>
    </citation>
    <scope>NUCLEOTIDE SEQUENCE [LARGE SCALE GENOMIC DNA]</scope>
    <source>
        <strain evidence="3 4">T6</strain>
    </source>
</reference>